<evidence type="ECO:0000256" key="1">
    <source>
        <dbReference type="SAM" id="Phobius"/>
    </source>
</evidence>
<name>A0A1M5C4A4_9BACI</name>
<proteinExistence type="predicted"/>
<organism evidence="2 3">
    <name type="scientific">Ornithinibacillus halophilus</name>
    <dbReference type="NCBI Taxonomy" id="930117"/>
    <lineage>
        <taxon>Bacteria</taxon>
        <taxon>Bacillati</taxon>
        <taxon>Bacillota</taxon>
        <taxon>Bacilli</taxon>
        <taxon>Bacillales</taxon>
        <taxon>Bacillaceae</taxon>
        <taxon>Ornithinibacillus</taxon>
    </lineage>
</organism>
<sequence length="125" mass="15031">MDGVIEMDLMLVMIMIPLPLTLLFYRVFLWIFKHKVKSFHKSMNWTTLFYIIAVDLLLVELFSGQFIGYILLILLSILLMIVIIQWKREIDINHFKAIKLMWRISFLTFSISYIILLLLWLITYI</sequence>
<evidence type="ECO:0000313" key="3">
    <source>
        <dbReference type="Proteomes" id="UP000183988"/>
    </source>
</evidence>
<dbReference type="Pfam" id="PF11877">
    <property type="entry name" value="DUF3397"/>
    <property type="match status" value="1"/>
</dbReference>
<feature type="transmembrane region" description="Helical" evidence="1">
    <location>
        <begin position="43"/>
        <end position="60"/>
    </location>
</feature>
<dbReference type="Proteomes" id="UP000183988">
    <property type="component" value="Unassembled WGS sequence"/>
</dbReference>
<keyword evidence="1" id="KW-1133">Transmembrane helix</keyword>
<dbReference type="AlphaFoldDB" id="A0A1M5C4A4"/>
<dbReference type="STRING" id="930117.SAMN05216225_100144"/>
<reference evidence="2 3" key="1">
    <citation type="submission" date="2016-11" db="EMBL/GenBank/DDBJ databases">
        <authorList>
            <person name="Jaros S."/>
            <person name="Januszkiewicz K."/>
            <person name="Wedrychowicz H."/>
        </authorList>
    </citation>
    <scope>NUCLEOTIDE SEQUENCE [LARGE SCALE GENOMIC DNA]</scope>
    <source>
        <strain evidence="2 3">IBRC-M 10683</strain>
    </source>
</reference>
<feature type="transmembrane region" description="Helical" evidence="1">
    <location>
        <begin position="12"/>
        <end position="31"/>
    </location>
</feature>
<keyword evidence="1" id="KW-0812">Transmembrane</keyword>
<keyword evidence="3" id="KW-1185">Reference proteome</keyword>
<feature type="transmembrane region" description="Helical" evidence="1">
    <location>
        <begin position="104"/>
        <end position="122"/>
    </location>
</feature>
<protein>
    <recommendedName>
        <fullName evidence="4">DUF3397 domain-containing protein</fullName>
    </recommendedName>
</protein>
<gene>
    <name evidence="2" type="ORF">SAMN05216225_100144</name>
</gene>
<dbReference type="EMBL" id="FQVW01000001">
    <property type="protein sequence ID" value="SHF49272.1"/>
    <property type="molecule type" value="Genomic_DNA"/>
</dbReference>
<keyword evidence="1" id="KW-0472">Membrane</keyword>
<evidence type="ECO:0008006" key="4">
    <source>
        <dbReference type="Google" id="ProtNLM"/>
    </source>
</evidence>
<evidence type="ECO:0000313" key="2">
    <source>
        <dbReference type="EMBL" id="SHF49272.1"/>
    </source>
</evidence>
<accession>A0A1M5C4A4</accession>
<feature type="transmembrane region" description="Helical" evidence="1">
    <location>
        <begin position="66"/>
        <end position="84"/>
    </location>
</feature>
<dbReference type="InterPro" id="IPR024515">
    <property type="entry name" value="DUF3397"/>
</dbReference>